<dbReference type="STRING" id="1617426.TR69_WS6001001170"/>
<dbReference type="EMBL" id="JYNZ01000004">
    <property type="protein sequence ID" value="KXK26175.1"/>
    <property type="molecule type" value="Genomic_DNA"/>
</dbReference>
<dbReference type="InterPro" id="IPR003711">
    <property type="entry name" value="CarD-like/TRCF_RID"/>
</dbReference>
<protein>
    <submittedName>
        <fullName evidence="2">RNA polymerase-binding transcription factor CarD</fullName>
    </submittedName>
</protein>
<dbReference type="PANTHER" id="PTHR38447">
    <property type="entry name" value="TRANSCRIPTION FACTOR YDEB-RELATED"/>
    <property type="match status" value="1"/>
</dbReference>
<accession>A0A136LX01</accession>
<dbReference type="Gene3D" id="2.40.10.170">
    <property type="match status" value="1"/>
</dbReference>
<dbReference type="Gene3D" id="1.20.58.1290">
    <property type="entry name" value="CarD-like, C-terminal domain"/>
    <property type="match status" value="1"/>
</dbReference>
<dbReference type="InterPro" id="IPR052531">
    <property type="entry name" value="CarD-like_regulator"/>
</dbReference>
<evidence type="ECO:0000313" key="3">
    <source>
        <dbReference type="Proteomes" id="UP000070457"/>
    </source>
</evidence>
<proteinExistence type="predicted"/>
<dbReference type="SUPFAM" id="SSF141259">
    <property type="entry name" value="CarD-like"/>
    <property type="match status" value="1"/>
</dbReference>
<organism evidence="2 3">
    <name type="scientific">candidate division WS6 bacterium OLB20</name>
    <dbReference type="NCBI Taxonomy" id="1617426"/>
    <lineage>
        <taxon>Bacteria</taxon>
        <taxon>Candidatus Dojkabacteria</taxon>
    </lineage>
</organism>
<dbReference type="SMART" id="SM01058">
    <property type="entry name" value="CarD_TRCF"/>
    <property type="match status" value="1"/>
</dbReference>
<dbReference type="InterPro" id="IPR036101">
    <property type="entry name" value="CarD-like/TRCF_RID_sf"/>
</dbReference>
<gene>
    <name evidence="2" type="primary">carD</name>
    <name evidence="2" type="ORF">TR69_WS6001001170</name>
</gene>
<dbReference type="AlphaFoldDB" id="A0A136LX01"/>
<evidence type="ECO:0000259" key="1">
    <source>
        <dbReference type="SMART" id="SM01058"/>
    </source>
</evidence>
<dbReference type="InterPro" id="IPR042215">
    <property type="entry name" value="CarD-like_C"/>
</dbReference>
<dbReference type="GO" id="GO:0009303">
    <property type="term" value="P:rRNA transcription"/>
    <property type="evidence" value="ECO:0007669"/>
    <property type="project" value="TreeGrafter"/>
</dbReference>
<comment type="caution">
    <text evidence="2">The sequence shown here is derived from an EMBL/GenBank/DDBJ whole genome shotgun (WGS) entry which is preliminary data.</text>
</comment>
<sequence length="158" mass="18453">MFKKGDTIMYPVYGPGVITEITQESFGEEDKQYFHIDFEHRNLSISIPVETADNFGMRVPLSKKEIRDALSELERSVRITDKLIETLDEELDQRIKSGDIEDAIWVVSTLRAYERKRQKDDKRLGTIHQDYLEKAMNYLHSEILLVLGEKFARPFAIE</sequence>
<dbReference type="Proteomes" id="UP000070457">
    <property type="component" value="Unassembled WGS sequence"/>
</dbReference>
<feature type="domain" description="CarD-like/TRCF RNAP-interacting" evidence="1">
    <location>
        <begin position="1"/>
        <end position="111"/>
    </location>
</feature>
<dbReference type="PANTHER" id="PTHR38447:SF1">
    <property type="entry name" value="RNA POLYMERASE-BINDING TRANSCRIPTION FACTOR CARD"/>
    <property type="match status" value="1"/>
</dbReference>
<reference evidence="2 3" key="1">
    <citation type="submission" date="2015-02" db="EMBL/GenBank/DDBJ databases">
        <title>Improved understanding of the partial-nitritation anammox process through 23 genomes representing the majority of the microbial community.</title>
        <authorList>
            <person name="Speth D.R."/>
            <person name="In T Zandt M."/>
            <person name="Guerrero Cruz S."/>
            <person name="Jetten M.S."/>
            <person name="Dutilh B.E."/>
        </authorList>
    </citation>
    <scope>NUCLEOTIDE SEQUENCE [LARGE SCALE GENOMIC DNA]</scope>
    <source>
        <strain evidence="2">OLB20</strain>
    </source>
</reference>
<dbReference type="Pfam" id="PF02559">
    <property type="entry name" value="CarD_TRCF_RID"/>
    <property type="match status" value="1"/>
</dbReference>
<dbReference type="Pfam" id="PF21095">
    <property type="entry name" value="CarD_C"/>
    <property type="match status" value="1"/>
</dbReference>
<evidence type="ECO:0000313" key="2">
    <source>
        <dbReference type="EMBL" id="KXK26175.1"/>
    </source>
</evidence>
<dbReference type="InterPro" id="IPR048792">
    <property type="entry name" value="CarD_C"/>
</dbReference>
<name>A0A136LX01_9BACT</name>